<gene>
    <name evidence="9" type="ORF">PYX00_002541</name>
</gene>
<accession>A0AAW2IJ92</accession>
<dbReference type="EMBL" id="JARGDH010000001">
    <property type="protein sequence ID" value="KAL0281606.1"/>
    <property type="molecule type" value="Genomic_DNA"/>
</dbReference>
<evidence type="ECO:0000256" key="4">
    <source>
        <dbReference type="ARBA" id="ARBA00022723"/>
    </source>
</evidence>
<dbReference type="InterPro" id="IPR043519">
    <property type="entry name" value="NT_sf"/>
</dbReference>
<comment type="caution">
    <text evidence="9">The sequence shown here is derived from an EMBL/GenBank/DDBJ whole genome shotgun (WGS) entry which is preliminary data.</text>
</comment>
<dbReference type="Pfam" id="PF22600">
    <property type="entry name" value="MTPAP-like_central"/>
    <property type="match status" value="1"/>
</dbReference>
<sequence length="1248" mass="143153">MTTLENEKIVRYLGNYESVPIVNDVPFHPSECVKKNLNIKPVTKNSLKIDLQDITFINNYHFYCRLCQQHFYSFSNINDINSYFQPHLNTADHIWNKSNGKYDFNKAMIVWEKWLVSGTCQICRKSDIDAFIIDTKLELADILEEHLMGTNHTDKYLVVHCKPWNRIFPTLAVVCKKYIAHLPNDVYVCVVCFKRMETPGLVKYHIISASHAEKLEALLKNKMDIRSEDITEADVKILMNWITMKRSAQISPSSDFKNLEENPETQFKQLSLRELGFSPREMEKFLVEEGNDYYVDNFCLLCKENMVDLNSHMLSNSHQLRRMVFERCAAVQPVAHPEYIKNREKRLSEHKDRIALYNKYKSALKEHNLDFGVPFKSEYSNLNLRIGEAVDENAEPIKSVQENEKENSECIRKSEEANNITRNKLEGVNKKTQTSDKIIIVENLNLEKMFKDEIRCFTESVRPITSASGYCRDCKMMIPLENVSDHVLGDKHQSEIKNKTKVFSFMKNPNFCKLMQLWRVGKSEAYVCIACSTATNCLSTTFDHVTCVKHVKKFEIGVKDSELISISNYSINHKSNSLICNVCGIAVENVTNGSWTIQHFSRIVKAVSYHRNVCNTDLKKSPAAETVGDKITFPKTKKKAEKVASVGAKNLSNAVPEKENKPTGGDAGKNANGVVPLQKKRKKKKEMLDEKAVEKESAKKLLFNSIMKLVDTHRPVIISFLCIMCLESDPIDLLNDHLRSENHEKNEAFILSQGKVVHDYCEKCKMLLLGNRSMLQQHNISFYHLAKDGHRSSENLQPKSVIPDTVDVLVIRGLQDVRMPKVKQLLINALQKYGKVKKIVPKNYYIKVYFANPDVVKKIVELKQITVNKLILKVSMRKVTDIMTFQGLKPGIIYLLGHNEHLMNYISSLVDIAFEMKTSVVEREKEEMICKSLKNSIVPLYPNMKCYIFGSRRTGLTLENSDLDVFVDCGNYYVGETNQDALTQGEIVIRVCQALKKSTDFKSIMGIESSRTPIVTCSHVPTNIKCDVSFKNGLSCENTNLIQFMINLDSRITGIILFLKEWIKVHGLYGSPKFSSYALVMLIFYYLQQEPEPILPTVEYLQKKYTGKEKIIAGWNCGFTTNEEDLPKFNNTKSVAELLVGFFNFWTNFDFADNVVCPLTGKPLKRDALRHLHLDALPPPYQKYISNIETKNYHIENSPISIMDPFDLNHNLTKCFPTISLRLFIYLCRVSARLLSNTLASKSFIHLY</sequence>
<feature type="domain" description="PAP-associated" evidence="7">
    <location>
        <begin position="1134"/>
        <end position="1210"/>
    </location>
</feature>
<dbReference type="InterPro" id="IPR054708">
    <property type="entry name" value="MTPAP-like_central"/>
</dbReference>
<evidence type="ECO:0000313" key="9">
    <source>
        <dbReference type="EMBL" id="KAL0281605.1"/>
    </source>
</evidence>
<proteinExistence type="predicted"/>
<reference evidence="9" key="1">
    <citation type="journal article" date="2024" name="Gigascience">
        <title>Chromosome-level genome of the poultry shaft louse Menopon gallinae provides insight into the host-switching and adaptive evolution of parasitic lice.</title>
        <authorList>
            <person name="Xu Y."/>
            <person name="Ma L."/>
            <person name="Liu S."/>
            <person name="Liang Y."/>
            <person name="Liu Q."/>
            <person name="He Z."/>
            <person name="Tian L."/>
            <person name="Duan Y."/>
            <person name="Cai W."/>
            <person name="Li H."/>
            <person name="Song F."/>
        </authorList>
    </citation>
    <scope>NUCLEOTIDE SEQUENCE</scope>
    <source>
        <strain evidence="9">Cailab_2023a</strain>
    </source>
</reference>
<dbReference type="GO" id="GO:0050265">
    <property type="term" value="F:RNA uridylyltransferase activity"/>
    <property type="evidence" value="ECO:0007669"/>
    <property type="project" value="TreeGrafter"/>
</dbReference>
<evidence type="ECO:0000256" key="2">
    <source>
        <dbReference type="ARBA" id="ARBA00001946"/>
    </source>
</evidence>
<dbReference type="Pfam" id="PF03828">
    <property type="entry name" value="PAP_assoc"/>
    <property type="match status" value="1"/>
</dbReference>
<name>A0AAW2IJ92_9NEOP</name>
<keyword evidence="4" id="KW-0479">Metal-binding</keyword>
<dbReference type="GO" id="GO:0031123">
    <property type="term" value="P:RNA 3'-end processing"/>
    <property type="evidence" value="ECO:0007669"/>
    <property type="project" value="TreeGrafter"/>
</dbReference>
<dbReference type="PANTHER" id="PTHR12271:SF66">
    <property type="entry name" value="TERMINAL URIDYLYLTRANSFERASE TAILOR"/>
    <property type="match status" value="1"/>
</dbReference>
<keyword evidence="3" id="KW-0808">Transferase</keyword>
<organism evidence="9">
    <name type="scientific">Menopon gallinae</name>
    <name type="common">poultry shaft louse</name>
    <dbReference type="NCBI Taxonomy" id="328185"/>
    <lineage>
        <taxon>Eukaryota</taxon>
        <taxon>Metazoa</taxon>
        <taxon>Ecdysozoa</taxon>
        <taxon>Arthropoda</taxon>
        <taxon>Hexapoda</taxon>
        <taxon>Insecta</taxon>
        <taxon>Pterygota</taxon>
        <taxon>Neoptera</taxon>
        <taxon>Paraneoptera</taxon>
        <taxon>Psocodea</taxon>
        <taxon>Troctomorpha</taxon>
        <taxon>Phthiraptera</taxon>
        <taxon>Amblycera</taxon>
        <taxon>Menoponidae</taxon>
        <taxon>Menopon</taxon>
    </lineage>
</organism>
<evidence type="ECO:0000256" key="6">
    <source>
        <dbReference type="SAM" id="MobiDB-lite"/>
    </source>
</evidence>
<dbReference type="PANTHER" id="PTHR12271">
    <property type="entry name" value="POLY A POLYMERASE CID PAP -RELATED"/>
    <property type="match status" value="1"/>
</dbReference>
<comment type="cofactor">
    <cofactor evidence="1">
        <name>Mn(2+)</name>
        <dbReference type="ChEBI" id="CHEBI:29035"/>
    </cofactor>
</comment>
<dbReference type="Gene3D" id="3.30.460.10">
    <property type="entry name" value="Beta Polymerase, domain 2"/>
    <property type="match status" value="1"/>
</dbReference>
<protein>
    <submittedName>
        <fullName evidence="9">Uncharacterized protein</fullName>
    </submittedName>
</protein>
<dbReference type="AlphaFoldDB" id="A0AAW2IJ92"/>
<dbReference type="InterPro" id="IPR002058">
    <property type="entry name" value="PAP_assoc"/>
</dbReference>
<dbReference type="SUPFAM" id="SSF81301">
    <property type="entry name" value="Nucleotidyltransferase"/>
    <property type="match status" value="1"/>
</dbReference>
<dbReference type="SUPFAM" id="SSF81631">
    <property type="entry name" value="PAP/OAS1 substrate-binding domain"/>
    <property type="match status" value="1"/>
</dbReference>
<dbReference type="EMBL" id="JARGDH010000001">
    <property type="protein sequence ID" value="KAL0281605.1"/>
    <property type="molecule type" value="Genomic_DNA"/>
</dbReference>
<evidence type="ECO:0000259" key="8">
    <source>
        <dbReference type="Pfam" id="PF22600"/>
    </source>
</evidence>
<evidence type="ECO:0000256" key="3">
    <source>
        <dbReference type="ARBA" id="ARBA00022679"/>
    </source>
</evidence>
<dbReference type="GO" id="GO:0046872">
    <property type="term" value="F:metal ion binding"/>
    <property type="evidence" value="ECO:0007669"/>
    <property type="project" value="UniProtKB-KW"/>
</dbReference>
<evidence type="ECO:0000256" key="5">
    <source>
        <dbReference type="ARBA" id="ARBA00022842"/>
    </source>
</evidence>
<dbReference type="GO" id="GO:1990817">
    <property type="term" value="F:poly(A) RNA polymerase activity"/>
    <property type="evidence" value="ECO:0007669"/>
    <property type="project" value="UniProtKB-ARBA"/>
</dbReference>
<feature type="region of interest" description="Disordered" evidence="6">
    <location>
        <begin position="651"/>
        <end position="673"/>
    </location>
</feature>
<keyword evidence="5" id="KW-0460">Magnesium</keyword>
<dbReference type="Gene3D" id="1.10.1410.10">
    <property type="match status" value="1"/>
</dbReference>
<comment type="cofactor">
    <cofactor evidence="2">
        <name>Mg(2+)</name>
        <dbReference type="ChEBI" id="CHEBI:18420"/>
    </cofactor>
</comment>
<dbReference type="CDD" id="cd05402">
    <property type="entry name" value="NT_PAP_TUTase"/>
    <property type="match status" value="1"/>
</dbReference>
<feature type="domain" description="Poly(A) RNA polymerase mitochondrial-like central palm" evidence="8">
    <location>
        <begin position="921"/>
        <end position="1044"/>
    </location>
</feature>
<evidence type="ECO:0000256" key="1">
    <source>
        <dbReference type="ARBA" id="ARBA00001936"/>
    </source>
</evidence>
<evidence type="ECO:0000259" key="7">
    <source>
        <dbReference type="Pfam" id="PF03828"/>
    </source>
</evidence>